<dbReference type="AlphaFoldDB" id="A0A8J2HRG8"/>
<feature type="domain" description="SMP-30/Gluconolactonase/LRE-like region" evidence="5">
    <location>
        <begin position="18"/>
        <end position="152"/>
    </location>
</feature>
<evidence type="ECO:0000256" key="2">
    <source>
        <dbReference type="PIRSR" id="PIRSR605511-1"/>
    </source>
</evidence>
<dbReference type="GO" id="GO:0019853">
    <property type="term" value="P:L-ascorbic acid biosynthetic process"/>
    <property type="evidence" value="ECO:0007669"/>
    <property type="project" value="TreeGrafter"/>
</dbReference>
<dbReference type="Proteomes" id="UP000786811">
    <property type="component" value="Unassembled WGS sequence"/>
</dbReference>
<name>A0A8J2HRG8_COTCN</name>
<dbReference type="OrthoDB" id="423498at2759"/>
<dbReference type="PANTHER" id="PTHR10907">
    <property type="entry name" value="REGUCALCIN"/>
    <property type="match status" value="1"/>
</dbReference>
<keyword evidence="3" id="KW-0862">Zinc</keyword>
<evidence type="ECO:0000313" key="6">
    <source>
        <dbReference type="EMBL" id="CAG5104280.1"/>
    </source>
</evidence>
<evidence type="ECO:0000256" key="3">
    <source>
        <dbReference type="PIRSR" id="PIRSR605511-2"/>
    </source>
</evidence>
<dbReference type="InterPro" id="IPR013658">
    <property type="entry name" value="SGL"/>
</dbReference>
<gene>
    <name evidence="6" type="ORF">HICCMSTLAB_LOCUS11923</name>
</gene>
<sequence>MKTFGVSFIIFFVTKCGPVSVVVPVAGRRNTFIAGCGQELVQVYWNPLTTNRNPRIEVLSRVDIGVPDTRFNDGKVDPRGRFWAGTMLIGSRQAHPPDQASVYRFAYNGTPTTMITPVSLSNGLVWSHSNNSFYYIDSLAYNIVVYDFNDTTVEMPVTEVSSVAFGGRNKDILYVTSARDQLNQSQLREQPLAGSVFAIYGLGVSGSPMLAILTQKLAMNIFTFFMNYQFLMAMSSVTQRTPEEIKFERIEGPYMCAEGPHWDYENNRLYYLECGSVGFAIPVANKKNTFITACGTNLIQVSWDPATDDLDPKVKFISQVDVGVSDTRFNDAKVDPAGRLWAGTMGEKDGLPVSGKGSLYRFDYDGTPKKMISPVDISNGLVWSLNKDAFYYIDSFAYVIDVYDYDDATGDISNRRTLFDLKANNITGIADGMTIDKTGNLWIANHSGGTVFQIDSKTGKLLRTIKMPMRDATSVAFGGPNKDVLYVTSSKDKMPEDLLKQQPLAGSVVAVYGLGCKTSIIILHWDPSTNNLNPEYRVISQVDQDISDTRFNDAKVDPRGRLWAGTMGEKNGVPLTGKGSMYKVDLDGTVAKMIDHVDISNGLIWNHFNDSFYFIDSFAYKIDEYSYDVNSGNISNKRTIFDLKKNNLMGIPDGMTIDKVGNLWVANHGGGLVLKIDPKTGRLLQSIKMPVTLVTSVAFGGPNKDILYVTSAKDKLNATQLENEPLAGSVFALHDLCISGSPMRSYVMNL</sequence>
<feature type="active site" description="Proton donor/acceptor" evidence="2">
    <location>
        <position position="653"/>
    </location>
</feature>
<dbReference type="Pfam" id="PF08450">
    <property type="entry name" value="SGL"/>
    <property type="match status" value="3"/>
</dbReference>
<evidence type="ECO:0000256" key="1">
    <source>
        <dbReference type="ARBA" id="ARBA00008853"/>
    </source>
</evidence>
<evidence type="ECO:0000259" key="5">
    <source>
        <dbReference type="Pfam" id="PF08450"/>
    </source>
</evidence>
<evidence type="ECO:0000256" key="4">
    <source>
        <dbReference type="SAM" id="SignalP"/>
    </source>
</evidence>
<dbReference type="SUPFAM" id="SSF63829">
    <property type="entry name" value="Calcium-dependent phosphotriesterase"/>
    <property type="match status" value="3"/>
</dbReference>
<dbReference type="GO" id="GO:0005509">
    <property type="term" value="F:calcium ion binding"/>
    <property type="evidence" value="ECO:0007669"/>
    <property type="project" value="TreeGrafter"/>
</dbReference>
<proteinExistence type="inferred from homology"/>
<dbReference type="InterPro" id="IPR011042">
    <property type="entry name" value="6-blade_b-propeller_TolB-like"/>
</dbReference>
<feature type="signal peptide" evidence="4">
    <location>
        <begin position="1"/>
        <end position="16"/>
    </location>
</feature>
<reference evidence="6" key="1">
    <citation type="submission" date="2021-04" db="EMBL/GenBank/DDBJ databases">
        <authorList>
            <person name="Chebbi M.A.C M."/>
        </authorList>
    </citation>
    <scope>NUCLEOTIDE SEQUENCE</scope>
</reference>
<keyword evidence="7" id="KW-1185">Reference proteome</keyword>
<feature type="chain" id="PRO_5035271054" evidence="4">
    <location>
        <begin position="17"/>
        <end position="750"/>
    </location>
</feature>
<accession>A0A8J2HRG8</accession>
<keyword evidence="3" id="KW-0479">Metal-binding</keyword>
<dbReference type="PANTHER" id="PTHR10907:SF66">
    <property type="entry name" value="MIP34848P1-RELATED"/>
    <property type="match status" value="1"/>
</dbReference>
<evidence type="ECO:0000313" key="7">
    <source>
        <dbReference type="Proteomes" id="UP000786811"/>
    </source>
</evidence>
<feature type="domain" description="SMP-30/Gluconolactonase/LRE-like region" evidence="5">
    <location>
        <begin position="276"/>
        <end position="490"/>
    </location>
</feature>
<comment type="similarity">
    <text evidence="1">Belongs to the SMP-30/CGR1 family.</text>
</comment>
<dbReference type="Gene3D" id="2.120.10.30">
    <property type="entry name" value="TolB, C-terminal domain"/>
    <property type="match status" value="4"/>
</dbReference>
<dbReference type="EMBL" id="CAJNRD030001123">
    <property type="protein sequence ID" value="CAG5104280.1"/>
    <property type="molecule type" value="Genomic_DNA"/>
</dbReference>
<comment type="cofactor">
    <cofactor evidence="3">
        <name>Zn(2+)</name>
        <dbReference type="ChEBI" id="CHEBI:29105"/>
    </cofactor>
    <text evidence="3">Binds 1 divalent metal cation per subunit.</text>
</comment>
<dbReference type="PRINTS" id="PR01790">
    <property type="entry name" value="SMP30FAMILY"/>
</dbReference>
<feature type="binding site" evidence="3">
    <location>
        <position position="552"/>
    </location>
    <ligand>
        <name>substrate</name>
    </ligand>
</feature>
<keyword evidence="4" id="KW-0732">Signal</keyword>
<organism evidence="6 7">
    <name type="scientific">Cotesia congregata</name>
    <name type="common">Parasitoid wasp</name>
    <name type="synonym">Apanteles congregatus</name>
    <dbReference type="NCBI Taxonomy" id="51543"/>
    <lineage>
        <taxon>Eukaryota</taxon>
        <taxon>Metazoa</taxon>
        <taxon>Ecdysozoa</taxon>
        <taxon>Arthropoda</taxon>
        <taxon>Hexapoda</taxon>
        <taxon>Insecta</taxon>
        <taxon>Pterygota</taxon>
        <taxon>Neoptera</taxon>
        <taxon>Endopterygota</taxon>
        <taxon>Hymenoptera</taxon>
        <taxon>Apocrita</taxon>
        <taxon>Ichneumonoidea</taxon>
        <taxon>Braconidae</taxon>
        <taxon>Microgastrinae</taxon>
        <taxon>Cotesia</taxon>
    </lineage>
</organism>
<dbReference type="GO" id="GO:0004341">
    <property type="term" value="F:gluconolactonase activity"/>
    <property type="evidence" value="ECO:0007669"/>
    <property type="project" value="TreeGrafter"/>
</dbReference>
<feature type="binding site" evidence="3">
    <location>
        <position position="601"/>
    </location>
    <ligand>
        <name>a divalent metal cation</name>
        <dbReference type="ChEBI" id="CHEBI:60240"/>
    </ligand>
</feature>
<comment type="caution">
    <text evidence="6">The sequence shown here is derived from an EMBL/GenBank/DDBJ whole genome shotgun (WGS) entry which is preliminary data.</text>
</comment>
<protein>
    <submittedName>
        <fullName evidence="6">Similar to Rgn: Regucalcin (Rattus norvegicus)</fullName>
    </submittedName>
</protein>
<feature type="binding site" evidence="3">
    <location>
        <position position="653"/>
    </location>
    <ligand>
        <name>a divalent metal cation</name>
        <dbReference type="ChEBI" id="CHEBI:60240"/>
    </ligand>
</feature>
<feature type="domain" description="SMP-30/Gluconolactonase/LRE-like region" evidence="5">
    <location>
        <begin position="518"/>
        <end position="712"/>
    </location>
</feature>
<dbReference type="InterPro" id="IPR005511">
    <property type="entry name" value="SMP-30"/>
</dbReference>
<feature type="binding site" evidence="3">
    <location>
        <position position="550"/>
    </location>
    <ligand>
        <name>substrate</name>
    </ligand>
</feature>